<evidence type="ECO:0000256" key="1">
    <source>
        <dbReference type="SAM" id="MobiDB-lite"/>
    </source>
</evidence>
<evidence type="ECO:0000313" key="3">
    <source>
        <dbReference type="EMBL" id="KAH0574660.1"/>
    </source>
</evidence>
<gene>
    <name evidence="2" type="ORF">SS50377_18533</name>
    <name evidence="3" type="ORF">SS50377_22275</name>
</gene>
<reference evidence="3" key="2">
    <citation type="submission" date="2020-12" db="EMBL/GenBank/DDBJ databases">
        <title>New Spironucleus salmonicida genome in near-complete chromosomes.</title>
        <authorList>
            <person name="Xu F."/>
            <person name="Kurt Z."/>
            <person name="Jimenez-Gonzalez A."/>
            <person name="Astvaldsson A."/>
            <person name="Andersson J.O."/>
            <person name="Svard S.G."/>
        </authorList>
    </citation>
    <scope>NUCLEOTIDE SEQUENCE</scope>
    <source>
        <strain evidence="3">ATCC 50377</strain>
    </source>
</reference>
<dbReference type="AlphaFoldDB" id="V6LEX9"/>
<protein>
    <submittedName>
        <fullName evidence="2">Uncharacterized protein</fullName>
    </submittedName>
</protein>
<dbReference type="EMBL" id="AUWU02000003">
    <property type="protein sequence ID" value="KAH0574660.1"/>
    <property type="molecule type" value="Genomic_DNA"/>
</dbReference>
<proteinExistence type="predicted"/>
<dbReference type="EMBL" id="KI546166">
    <property type="protein sequence ID" value="EST42231.1"/>
    <property type="molecule type" value="Genomic_DNA"/>
</dbReference>
<evidence type="ECO:0000313" key="4">
    <source>
        <dbReference type="Proteomes" id="UP000018208"/>
    </source>
</evidence>
<keyword evidence="4" id="KW-1185">Reference proteome</keyword>
<dbReference type="Proteomes" id="UP000018208">
    <property type="component" value="Unassembled WGS sequence"/>
</dbReference>
<organism evidence="2">
    <name type="scientific">Spironucleus salmonicida</name>
    <dbReference type="NCBI Taxonomy" id="348837"/>
    <lineage>
        <taxon>Eukaryota</taxon>
        <taxon>Metamonada</taxon>
        <taxon>Diplomonadida</taxon>
        <taxon>Hexamitidae</taxon>
        <taxon>Hexamitinae</taxon>
        <taxon>Spironucleus</taxon>
    </lineage>
</organism>
<feature type="region of interest" description="Disordered" evidence="1">
    <location>
        <begin position="196"/>
        <end position="224"/>
    </location>
</feature>
<reference evidence="2 3" key="1">
    <citation type="journal article" date="2014" name="PLoS Genet.">
        <title>The Genome of Spironucleus salmonicida Highlights a Fish Pathogen Adapted to Fluctuating Environments.</title>
        <authorList>
            <person name="Xu F."/>
            <person name="Jerlstrom-Hultqvist J."/>
            <person name="Einarsson E."/>
            <person name="Astvaldsson A."/>
            <person name="Svard S.G."/>
            <person name="Andersson J.O."/>
        </authorList>
    </citation>
    <scope>NUCLEOTIDE SEQUENCE</scope>
    <source>
        <strain evidence="3">ATCC 50377</strain>
    </source>
</reference>
<accession>V6LEX9</accession>
<sequence>MKRTFVPQHSLKVNDFCKLLIINCNLPQCQEKFIEVAINDREITIQTPKFSKHFLTTMKIPEYCTLLPESVQTKHTGQLYNITYKVTIDESKIPMKEVKYHDNPSTLVQSEMLADDNATRTGIPAVVKPAIIESKSKGKFTTQPLQKTRVLSNMINKKLKSESEVLKKIAEIAIKKETEKRSVKLDQIEHKEKQISDQLEARETRKTAKRTQAKNKKDSMLKTD</sequence>
<feature type="compositionally biased region" description="Basic and acidic residues" evidence="1">
    <location>
        <begin position="196"/>
        <end position="206"/>
    </location>
</feature>
<feature type="compositionally biased region" description="Basic and acidic residues" evidence="1">
    <location>
        <begin position="215"/>
        <end position="224"/>
    </location>
</feature>
<name>V6LEX9_9EUKA</name>
<evidence type="ECO:0000313" key="2">
    <source>
        <dbReference type="EMBL" id="EST42231.1"/>
    </source>
</evidence>
<dbReference type="VEuPathDB" id="GiardiaDB:SS50377_22275"/>